<evidence type="ECO:0000256" key="1">
    <source>
        <dbReference type="ARBA" id="ARBA00022515"/>
    </source>
</evidence>
<dbReference type="NCBIfam" id="TIGR00595">
    <property type="entry name" value="priA"/>
    <property type="match status" value="1"/>
</dbReference>
<dbReference type="Pfam" id="PF18319">
    <property type="entry name" value="Zn_ribbon_PriA"/>
    <property type="match status" value="1"/>
</dbReference>
<feature type="binding site" evidence="11">
    <location>
        <position position="431"/>
    </location>
    <ligand>
        <name>Zn(2+)</name>
        <dbReference type="ChEBI" id="CHEBI:29105"/>
        <label>1</label>
    </ligand>
</feature>
<feature type="binding site" evidence="11">
    <location>
        <position position="461"/>
    </location>
    <ligand>
        <name>Zn(2+)</name>
        <dbReference type="ChEBI" id="CHEBI:29105"/>
        <label>2</label>
    </ligand>
</feature>
<dbReference type="InterPro" id="IPR001650">
    <property type="entry name" value="Helicase_C-like"/>
</dbReference>
<keyword evidence="4 11" id="KW-0547">Nucleotide-binding</keyword>
<comment type="cofactor">
    <cofactor evidence="11">
        <name>Zn(2+)</name>
        <dbReference type="ChEBI" id="CHEBI:29105"/>
    </cofactor>
    <text evidence="11">Binds 2 zinc ions per subunit.</text>
</comment>
<feature type="domain" description="Helicase ATP-binding" evidence="12">
    <location>
        <begin position="204"/>
        <end position="371"/>
    </location>
</feature>
<dbReference type="InterPro" id="IPR011545">
    <property type="entry name" value="DEAD/DEAH_box_helicase_dom"/>
</dbReference>
<evidence type="ECO:0000256" key="5">
    <source>
        <dbReference type="ARBA" id="ARBA00022801"/>
    </source>
</evidence>
<dbReference type="PANTHER" id="PTHR30580">
    <property type="entry name" value="PRIMOSOMAL PROTEIN N"/>
    <property type="match status" value="1"/>
</dbReference>
<feature type="binding site" evidence="11">
    <location>
        <position position="471"/>
    </location>
    <ligand>
        <name>Zn(2+)</name>
        <dbReference type="ChEBI" id="CHEBI:29105"/>
        <label>1</label>
    </ligand>
</feature>
<dbReference type="SUPFAM" id="SSF52540">
    <property type="entry name" value="P-loop containing nucleoside triphosphate hydrolases"/>
    <property type="match status" value="1"/>
</dbReference>
<dbReference type="Pfam" id="PF17764">
    <property type="entry name" value="PriA_3primeBD"/>
    <property type="match status" value="1"/>
</dbReference>
<keyword evidence="10 11" id="KW-0413">Isomerase</keyword>
<name>A0ABQ3GWU4_9NEIS</name>
<dbReference type="Gene3D" id="3.40.50.300">
    <property type="entry name" value="P-loop containing nucleotide triphosphate hydrolases"/>
    <property type="match status" value="2"/>
</dbReference>
<feature type="binding site" evidence="11">
    <location>
        <position position="474"/>
    </location>
    <ligand>
        <name>Zn(2+)</name>
        <dbReference type="ChEBI" id="CHEBI:29105"/>
        <label>1</label>
    </ligand>
</feature>
<dbReference type="EC" id="5.6.2.4" evidence="11"/>
<dbReference type="RefSeq" id="WP_189458628.1">
    <property type="nucleotide sequence ID" value="NZ_BMYO01000001.1"/>
</dbReference>
<evidence type="ECO:0000256" key="8">
    <source>
        <dbReference type="ARBA" id="ARBA00022840"/>
    </source>
</evidence>
<protein>
    <recommendedName>
        <fullName evidence="11">Replication restart protein PriA</fullName>
    </recommendedName>
    <alternativeName>
        <fullName evidence="11">ATP-dependent DNA helicase PriA</fullName>
        <ecNumber evidence="11">5.6.2.4</ecNumber>
    </alternativeName>
    <alternativeName>
        <fullName evidence="11">DNA 3'-5' helicase PriA</fullName>
    </alternativeName>
</protein>
<evidence type="ECO:0000259" key="12">
    <source>
        <dbReference type="PROSITE" id="PS51192"/>
    </source>
</evidence>
<dbReference type="Pfam" id="PF00271">
    <property type="entry name" value="Helicase_C"/>
    <property type="match status" value="1"/>
</dbReference>
<comment type="catalytic activity">
    <reaction evidence="11">
        <text>Couples ATP hydrolysis with the unwinding of duplex DNA by translocating in the 3'-5' direction.</text>
        <dbReference type="EC" id="5.6.2.4"/>
    </reaction>
</comment>
<feature type="binding site" evidence="11">
    <location>
        <position position="434"/>
    </location>
    <ligand>
        <name>Zn(2+)</name>
        <dbReference type="ChEBI" id="CHEBI:29105"/>
        <label>1</label>
    </ligand>
</feature>
<keyword evidence="1 11" id="KW-0639">Primosome</keyword>
<dbReference type="Gene3D" id="3.40.1440.60">
    <property type="entry name" value="PriA, 3(prime) DNA-binding domain"/>
    <property type="match status" value="1"/>
</dbReference>
<organism evidence="13 14">
    <name type="scientific">Jeongeupia chitinilytica</name>
    <dbReference type="NCBI Taxonomy" id="1041641"/>
    <lineage>
        <taxon>Bacteria</taxon>
        <taxon>Pseudomonadati</taxon>
        <taxon>Pseudomonadota</taxon>
        <taxon>Betaproteobacteria</taxon>
        <taxon>Neisseriales</taxon>
        <taxon>Chitinibacteraceae</taxon>
        <taxon>Jeongeupia</taxon>
    </lineage>
</organism>
<dbReference type="SMART" id="SM00487">
    <property type="entry name" value="DEXDc"/>
    <property type="match status" value="1"/>
</dbReference>
<feature type="binding site" evidence="11">
    <location>
        <position position="440"/>
    </location>
    <ligand>
        <name>Zn(2+)</name>
        <dbReference type="ChEBI" id="CHEBI:29105"/>
        <label>2</label>
    </ligand>
</feature>
<reference evidence="14" key="1">
    <citation type="journal article" date="2019" name="Int. J. Syst. Evol. Microbiol.">
        <title>The Global Catalogue of Microorganisms (GCM) 10K type strain sequencing project: providing services to taxonomists for standard genome sequencing and annotation.</title>
        <authorList>
            <consortium name="The Broad Institute Genomics Platform"/>
            <consortium name="The Broad Institute Genome Sequencing Center for Infectious Disease"/>
            <person name="Wu L."/>
            <person name="Ma J."/>
        </authorList>
    </citation>
    <scope>NUCLEOTIDE SEQUENCE [LARGE SCALE GENOMIC DNA]</scope>
    <source>
        <strain evidence="14">KCTC 23701</strain>
    </source>
</reference>
<comment type="subunit">
    <text evidence="11">Component of the replication restart primosome.</text>
</comment>
<feature type="binding site" evidence="11">
    <location>
        <position position="443"/>
    </location>
    <ligand>
        <name>Zn(2+)</name>
        <dbReference type="ChEBI" id="CHEBI:29105"/>
        <label>2</label>
    </ligand>
</feature>
<dbReference type="CDD" id="cd17929">
    <property type="entry name" value="DEXHc_priA"/>
    <property type="match status" value="1"/>
</dbReference>
<evidence type="ECO:0000256" key="7">
    <source>
        <dbReference type="ARBA" id="ARBA00022833"/>
    </source>
</evidence>
<evidence type="ECO:0000313" key="14">
    <source>
        <dbReference type="Proteomes" id="UP000604737"/>
    </source>
</evidence>
<dbReference type="InterPro" id="IPR041236">
    <property type="entry name" value="PriA_C"/>
</dbReference>
<comment type="function">
    <text evidence="11">Initiates the restart of stalled replication forks, which reloads the replicative helicase on sites other than the origin of replication. Recognizes and binds to abandoned replication forks and remodels them to uncover a helicase loading site. Promotes assembly of the primosome at these replication forks.</text>
</comment>
<dbReference type="Pfam" id="PF00270">
    <property type="entry name" value="DEAD"/>
    <property type="match status" value="1"/>
</dbReference>
<keyword evidence="8 11" id="KW-0067">ATP-binding</keyword>
<evidence type="ECO:0000256" key="2">
    <source>
        <dbReference type="ARBA" id="ARBA00022705"/>
    </source>
</evidence>
<proteinExistence type="inferred from homology"/>
<dbReference type="InterPro" id="IPR042115">
    <property type="entry name" value="PriA_3primeBD_sf"/>
</dbReference>
<keyword evidence="14" id="KW-1185">Reference proteome</keyword>
<dbReference type="InterPro" id="IPR041222">
    <property type="entry name" value="PriA_3primeBD"/>
</dbReference>
<keyword evidence="5 11" id="KW-0378">Hydrolase</keyword>
<evidence type="ECO:0000256" key="6">
    <source>
        <dbReference type="ARBA" id="ARBA00022806"/>
    </source>
</evidence>
<evidence type="ECO:0000313" key="13">
    <source>
        <dbReference type="EMBL" id="GHD57319.1"/>
    </source>
</evidence>
<dbReference type="Pfam" id="PF18074">
    <property type="entry name" value="PriA_C"/>
    <property type="match status" value="1"/>
</dbReference>
<evidence type="ECO:0000256" key="3">
    <source>
        <dbReference type="ARBA" id="ARBA00022723"/>
    </source>
</evidence>
<gene>
    <name evidence="11 13" type="primary">priA</name>
    <name evidence="13" type="ORF">GCM10007350_05820</name>
</gene>
<keyword evidence="7 11" id="KW-0862">Zinc</keyword>
<feature type="binding site" evidence="11">
    <location>
        <position position="458"/>
    </location>
    <ligand>
        <name>Zn(2+)</name>
        <dbReference type="ChEBI" id="CHEBI:29105"/>
        <label>2</label>
    </ligand>
</feature>
<comment type="similarity">
    <text evidence="11">Belongs to the helicase family. PriA subfamily.</text>
</comment>
<dbReference type="InterPro" id="IPR005259">
    <property type="entry name" value="PriA"/>
</dbReference>
<keyword evidence="6 11" id="KW-0347">Helicase</keyword>
<accession>A0ABQ3GWU4</accession>
<dbReference type="InterPro" id="IPR027417">
    <property type="entry name" value="P-loop_NTPase"/>
</dbReference>
<comment type="catalytic activity">
    <reaction evidence="11">
        <text>ATP + H2O = ADP + phosphate + H(+)</text>
        <dbReference type="Rhea" id="RHEA:13065"/>
        <dbReference type="ChEBI" id="CHEBI:15377"/>
        <dbReference type="ChEBI" id="CHEBI:15378"/>
        <dbReference type="ChEBI" id="CHEBI:30616"/>
        <dbReference type="ChEBI" id="CHEBI:43474"/>
        <dbReference type="ChEBI" id="CHEBI:456216"/>
        <dbReference type="EC" id="5.6.2.4"/>
    </reaction>
</comment>
<keyword evidence="3 11" id="KW-0479">Metal-binding</keyword>
<dbReference type="NCBIfam" id="NF004067">
    <property type="entry name" value="PRK05580.1-4"/>
    <property type="match status" value="1"/>
</dbReference>
<dbReference type="SMART" id="SM00490">
    <property type="entry name" value="HELICc"/>
    <property type="match status" value="1"/>
</dbReference>
<dbReference type="Proteomes" id="UP000604737">
    <property type="component" value="Unassembled WGS sequence"/>
</dbReference>
<keyword evidence="2 11" id="KW-0235">DNA replication</keyword>
<dbReference type="PANTHER" id="PTHR30580:SF0">
    <property type="entry name" value="PRIMOSOMAL PROTEIN N"/>
    <property type="match status" value="1"/>
</dbReference>
<evidence type="ECO:0000256" key="9">
    <source>
        <dbReference type="ARBA" id="ARBA00023125"/>
    </source>
</evidence>
<evidence type="ECO:0000256" key="11">
    <source>
        <dbReference type="HAMAP-Rule" id="MF_00983"/>
    </source>
</evidence>
<dbReference type="InterPro" id="IPR040498">
    <property type="entry name" value="PriA_CRR"/>
</dbReference>
<evidence type="ECO:0000256" key="4">
    <source>
        <dbReference type="ARBA" id="ARBA00022741"/>
    </source>
</evidence>
<dbReference type="PROSITE" id="PS51192">
    <property type="entry name" value="HELICASE_ATP_BIND_1"/>
    <property type="match status" value="1"/>
</dbReference>
<evidence type="ECO:0000256" key="10">
    <source>
        <dbReference type="ARBA" id="ARBA00023235"/>
    </source>
</evidence>
<comment type="caution">
    <text evidence="13">The sequence shown here is derived from an EMBL/GenBank/DDBJ whole genome shotgun (WGS) entry which is preliminary data.</text>
</comment>
<sequence>MPYVYLSVALDLPLPRSFDYRAPAGVTGVGERVIVPFGRQTLSGVVLAVSDVPPDFPKLKDIAEAPADLPALPADVMALCRFCADFYAAPLGMVLAAALPAALRQPRPWAGDGTHWHWQAVDADGLLARLSPRARKQRQLAELLRTPQAREAVRDVAGDALRWLGEWQASGDVVAVAPVRAGGVPRQVALPALNAAQAAAVTAVDAADGYAAFLLYGVTGSGKTEVYLRTIAARLARDEQVLVLVPEINLTPQLEARFRARFPDEAIVSLHSGLADGERTRNWLQAARGDARIVLGTRLAVFTPLPRLGLIVVDEEHDGSYRQQEGVRYSARDLAVWRARDRKLPVLLGSATPSIETWKNASEGRYTRLDLPVRAVAGAVAPTLELLPTGRIALQDGIHPLALERLRATLARCGQALVFINRRGYAPVLACNECGWVSNCKRCEARLVLHLGDRRLRCHHCGFECTIPAECPDCGNADLKPLGQGTQRIEDALAARFPDTPPLRIDRDNTRRKGSLEAMLAQVHDGRVRLLVGTQMLAKGHDFANLQLVVVLNADAGLFSVDFRAEERLFAQLLQVAGRAGRAGQPGQVLIQTRYPEHPFYAALLAGDYAAFADEQLATRRELLLPPCAAWLMIRAEAKRIETALAFLNALRGALAGQGVQAMTPIAATMSRKAGWERAQLLVTAPTRGPVVAAASHLAELLVAKPPKGVRWVIDVDPQDV</sequence>
<dbReference type="EMBL" id="BMYO01000001">
    <property type="protein sequence ID" value="GHD57319.1"/>
    <property type="molecule type" value="Genomic_DNA"/>
</dbReference>
<dbReference type="HAMAP" id="MF_00983">
    <property type="entry name" value="PriA"/>
    <property type="match status" value="1"/>
</dbReference>
<dbReference type="InterPro" id="IPR014001">
    <property type="entry name" value="Helicase_ATP-bd"/>
</dbReference>
<keyword evidence="9 11" id="KW-0238">DNA-binding</keyword>
<dbReference type="CDD" id="cd18804">
    <property type="entry name" value="SF2_C_priA"/>
    <property type="match status" value="1"/>
</dbReference>